<dbReference type="OrthoDB" id="365445at2759"/>
<dbReference type="Proteomes" id="UP000243217">
    <property type="component" value="Unassembled WGS sequence"/>
</dbReference>
<dbReference type="Pfam" id="PF00025">
    <property type="entry name" value="Arf"/>
    <property type="match status" value="1"/>
</dbReference>
<evidence type="ECO:0000256" key="4">
    <source>
        <dbReference type="PIRSR" id="PIRSR606689-2"/>
    </source>
</evidence>
<feature type="binding site" evidence="3">
    <location>
        <begin position="142"/>
        <end position="145"/>
    </location>
    <ligand>
        <name>GTP</name>
        <dbReference type="ChEBI" id="CHEBI:37565"/>
    </ligand>
</feature>
<keyword evidence="1 3" id="KW-0547">Nucleotide-binding</keyword>
<dbReference type="PROSITE" id="PS51417">
    <property type="entry name" value="ARF"/>
    <property type="match status" value="1"/>
</dbReference>
<reference evidence="5 6" key="1">
    <citation type="journal article" date="2014" name="Genome Biol. Evol.">
        <title>The secreted proteins of Achlya hypogyna and Thraustotheca clavata identify the ancestral oomycete secretome and reveal gene acquisitions by horizontal gene transfer.</title>
        <authorList>
            <person name="Misner I."/>
            <person name="Blouin N."/>
            <person name="Leonard G."/>
            <person name="Richards T.A."/>
            <person name="Lane C.E."/>
        </authorList>
    </citation>
    <scope>NUCLEOTIDE SEQUENCE [LARGE SCALE GENOMIC DNA]</scope>
    <source>
        <strain evidence="5 6">ATCC 34112</strain>
    </source>
</reference>
<evidence type="ECO:0000313" key="6">
    <source>
        <dbReference type="Proteomes" id="UP000243217"/>
    </source>
</evidence>
<evidence type="ECO:0000256" key="3">
    <source>
        <dbReference type="PIRSR" id="PIRSR606689-1"/>
    </source>
</evidence>
<dbReference type="AlphaFoldDB" id="A0A1V9ZQ79"/>
<name>A0A1V9ZQ79_9STRA</name>
<dbReference type="GO" id="GO:0005525">
    <property type="term" value="F:GTP binding"/>
    <property type="evidence" value="ECO:0007669"/>
    <property type="project" value="UniProtKB-KW"/>
</dbReference>
<sequence length="215" mass="23824">MRVILVVGMDGAGKTVLLRRLRLLCREEKPKHGPLFGSASMGFFMRRKEQEKLESQMSIGQFTMPTTGIEEETLVYTGSTFTIREVGAPMLSMWKAYYSQCEAFMFVIDVTNAPQLATAAMELFNILHNDAMVLKGACIVLNKIDAPNALPLPLLRSVLCLDQIASLSNVEIIRVSAKTGENIQTVLQWATGRPRTTHRMSLLDANVSRVHPAAV</sequence>
<accession>A0A1V9ZQ79</accession>
<evidence type="ECO:0000313" key="5">
    <source>
        <dbReference type="EMBL" id="OQS00176.1"/>
    </source>
</evidence>
<dbReference type="PANTHER" id="PTHR46688">
    <property type="entry name" value="ADP-RIBOSYLATION FACTOR-LIKE PROTEIN 16"/>
    <property type="match status" value="1"/>
</dbReference>
<organism evidence="5 6">
    <name type="scientific">Thraustotheca clavata</name>
    <dbReference type="NCBI Taxonomy" id="74557"/>
    <lineage>
        <taxon>Eukaryota</taxon>
        <taxon>Sar</taxon>
        <taxon>Stramenopiles</taxon>
        <taxon>Oomycota</taxon>
        <taxon>Saprolegniomycetes</taxon>
        <taxon>Saprolegniales</taxon>
        <taxon>Achlyaceae</taxon>
        <taxon>Thraustotheca</taxon>
    </lineage>
</organism>
<evidence type="ECO:0008006" key="7">
    <source>
        <dbReference type="Google" id="ProtNLM"/>
    </source>
</evidence>
<dbReference type="SUPFAM" id="SSF52540">
    <property type="entry name" value="P-loop containing nucleoside triphosphate hydrolases"/>
    <property type="match status" value="1"/>
</dbReference>
<dbReference type="InterPro" id="IPR006689">
    <property type="entry name" value="Small_GTPase_ARF/SAR"/>
</dbReference>
<gene>
    <name evidence="5" type="ORF">THRCLA_06166</name>
</gene>
<dbReference type="PANTHER" id="PTHR46688:SF1">
    <property type="entry name" value="ADP-RIBOSYLATION FACTOR-LIKE PROTEIN 16"/>
    <property type="match status" value="1"/>
</dbReference>
<dbReference type="GO" id="GO:0003924">
    <property type="term" value="F:GTPase activity"/>
    <property type="evidence" value="ECO:0007669"/>
    <property type="project" value="InterPro"/>
</dbReference>
<comment type="caution">
    <text evidence="5">The sequence shown here is derived from an EMBL/GenBank/DDBJ whole genome shotgun (WGS) entry which is preliminary data.</text>
</comment>
<keyword evidence="6" id="KW-1185">Reference proteome</keyword>
<feature type="binding site" evidence="4">
    <location>
        <position position="66"/>
    </location>
    <ligand>
        <name>Mg(2+)</name>
        <dbReference type="ChEBI" id="CHEBI:18420"/>
    </ligand>
</feature>
<evidence type="ECO:0000256" key="2">
    <source>
        <dbReference type="ARBA" id="ARBA00023134"/>
    </source>
</evidence>
<keyword evidence="4" id="KW-0460">Magnesium</keyword>
<keyword evidence="4" id="KW-0479">Metal-binding</keyword>
<keyword evidence="2 3" id="KW-0342">GTP-binding</keyword>
<protein>
    <recommendedName>
        <fullName evidence="7">ADP-ribosylation factor family</fullName>
    </recommendedName>
</protein>
<dbReference type="STRING" id="74557.A0A1V9ZQ79"/>
<evidence type="ECO:0000256" key="1">
    <source>
        <dbReference type="ARBA" id="ARBA00022741"/>
    </source>
</evidence>
<dbReference type="EMBL" id="JNBS01001743">
    <property type="protein sequence ID" value="OQS00176.1"/>
    <property type="molecule type" value="Genomic_DNA"/>
</dbReference>
<dbReference type="Gene3D" id="3.40.50.300">
    <property type="entry name" value="P-loop containing nucleotide triphosphate hydrolases"/>
    <property type="match status" value="1"/>
</dbReference>
<proteinExistence type="predicted"/>
<dbReference type="InterPro" id="IPR027417">
    <property type="entry name" value="P-loop_NTPase"/>
</dbReference>
<dbReference type="GO" id="GO:0046872">
    <property type="term" value="F:metal ion binding"/>
    <property type="evidence" value="ECO:0007669"/>
    <property type="project" value="UniProtKB-KW"/>
</dbReference>
<dbReference type="SMART" id="SM00177">
    <property type="entry name" value="ARF"/>
    <property type="match status" value="1"/>
</dbReference>